<reference evidence="2 3" key="1">
    <citation type="journal article" date="2015" name="Genome Announc.">
        <title>Expanding the biotechnology potential of lactobacilli through comparative genomics of 213 strains and associated genera.</title>
        <authorList>
            <person name="Sun Z."/>
            <person name="Harris H.M."/>
            <person name="McCann A."/>
            <person name="Guo C."/>
            <person name="Argimon S."/>
            <person name="Zhang W."/>
            <person name="Yang X."/>
            <person name="Jeffery I.B."/>
            <person name="Cooney J.C."/>
            <person name="Kagawa T.F."/>
            <person name="Liu W."/>
            <person name="Song Y."/>
            <person name="Salvetti E."/>
            <person name="Wrobel A."/>
            <person name="Rasinkangas P."/>
            <person name="Parkhill J."/>
            <person name="Rea M.C."/>
            <person name="O'Sullivan O."/>
            <person name="Ritari J."/>
            <person name="Douillard F.P."/>
            <person name="Paul Ross R."/>
            <person name="Yang R."/>
            <person name="Briner A.E."/>
            <person name="Felis G.E."/>
            <person name="de Vos W.M."/>
            <person name="Barrangou R."/>
            <person name="Klaenhammer T.R."/>
            <person name="Caufield P.W."/>
            <person name="Cui Y."/>
            <person name="Zhang H."/>
            <person name="O'Toole P.W."/>
        </authorList>
    </citation>
    <scope>NUCLEOTIDE SEQUENCE [LARGE SCALE GENOMIC DNA]</scope>
    <source>
        <strain evidence="2 3">DSM 20003</strain>
    </source>
</reference>
<accession>A0A0R1HB36</accession>
<dbReference type="Pfam" id="PF09586">
    <property type="entry name" value="YfhO"/>
    <property type="match status" value="1"/>
</dbReference>
<feature type="transmembrane region" description="Helical" evidence="1">
    <location>
        <begin position="439"/>
        <end position="458"/>
    </location>
</feature>
<feature type="transmembrane region" description="Helical" evidence="1">
    <location>
        <begin position="354"/>
        <end position="372"/>
    </location>
</feature>
<keyword evidence="1" id="KW-1133">Transmembrane helix</keyword>
<feature type="transmembrane region" description="Helical" evidence="1">
    <location>
        <begin position="106"/>
        <end position="128"/>
    </location>
</feature>
<protein>
    <recommendedName>
        <fullName evidence="4">Integral membrane protein</fullName>
    </recommendedName>
</protein>
<evidence type="ECO:0000313" key="2">
    <source>
        <dbReference type="EMBL" id="KRK40874.1"/>
    </source>
</evidence>
<dbReference type="InterPro" id="IPR018580">
    <property type="entry name" value="Uncharacterised_YfhO"/>
</dbReference>
<evidence type="ECO:0008006" key="4">
    <source>
        <dbReference type="Google" id="ProtNLM"/>
    </source>
</evidence>
<dbReference type="PATRIC" id="fig|1423726.3.peg.2735"/>
<keyword evidence="1" id="KW-0812">Transmembrane</keyword>
<dbReference type="RefSeq" id="WP_235807420.1">
    <property type="nucleotide sequence ID" value="NZ_AZDA01000003.1"/>
</dbReference>
<keyword evidence="3" id="KW-1185">Reference proteome</keyword>
<gene>
    <name evidence="2" type="ORF">FC07_GL002627</name>
</gene>
<feature type="transmembrane region" description="Helical" evidence="1">
    <location>
        <begin position="134"/>
        <end position="152"/>
    </location>
</feature>
<evidence type="ECO:0000256" key="1">
    <source>
        <dbReference type="SAM" id="Phobius"/>
    </source>
</evidence>
<feature type="transmembrane region" description="Helical" evidence="1">
    <location>
        <begin position="198"/>
        <end position="220"/>
    </location>
</feature>
<feature type="transmembrane region" description="Helical" evidence="1">
    <location>
        <begin position="12"/>
        <end position="30"/>
    </location>
</feature>
<feature type="transmembrane region" description="Helical" evidence="1">
    <location>
        <begin position="384"/>
        <end position="402"/>
    </location>
</feature>
<feature type="transmembrane region" description="Helical" evidence="1">
    <location>
        <begin position="326"/>
        <end position="348"/>
    </location>
</feature>
<feature type="transmembrane region" description="Helical" evidence="1">
    <location>
        <begin position="232"/>
        <end position="255"/>
    </location>
</feature>
<name>A0A0R1HB36_9LACO</name>
<feature type="transmembrane region" description="Helical" evidence="1">
    <location>
        <begin position="414"/>
        <end position="432"/>
    </location>
</feature>
<feature type="transmembrane region" description="Helical" evidence="1">
    <location>
        <begin position="296"/>
        <end position="314"/>
    </location>
</feature>
<keyword evidence="1" id="KW-0472">Membrane</keyword>
<organism evidence="2 3">
    <name type="scientific">Loigolactobacillus bifermentans DSM 20003</name>
    <dbReference type="NCBI Taxonomy" id="1423726"/>
    <lineage>
        <taxon>Bacteria</taxon>
        <taxon>Bacillati</taxon>
        <taxon>Bacillota</taxon>
        <taxon>Bacilli</taxon>
        <taxon>Lactobacillales</taxon>
        <taxon>Lactobacillaceae</taxon>
        <taxon>Loigolactobacillus</taxon>
    </lineage>
</organism>
<dbReference type="STRING" id="1423726.FC07_GL002627"/>
<dbReference type="Proteomes" id="UP000051461">
    <property type="component" value="Unassembled WGS sequence"/>
</dbReference>
<comment type="caution">
    <text evidence="2">The sequence shown here is derived from an EMBL/GenBank/DDBJ whole genome shotgun (WGS) entry which is preliminary data.</text>
</comment>
<dbReference type="PANTHER" id="PTHR38454">
    <property type="entry name" value="INTEGRAL MEMBRANE PROTEIN-RELATED"/>
    <property type="match status" value="1"/>
</dbReference>
<dbReference type="PANTHER" id="PTHR38454:SF1">
    <property type="entry name" value="INTEGRAL MEMBRANE PROTEIN"/>
    <property type="match status" value="1"/>
</dbReference>
<proteinExistence type="predicted"/>
<evidence type="ECO:0000313" key="3">
    <source>
        <dbReference type="Proteomes" id="UP000051461"/>
    </source>
</evidence>
<feature type="transmembrane region" description="Helical" evidence="1">
    <location>
        <begin position="850"/>
        <end position="873"/>
    </location>
</feature>
<dbReference type="AlphaFoldDB" id="A0A0R1HB36"/>
<dbReference type="EMBL" id="AZDA01000003">
    <property type="protein sequence ID" value="KRK40874.1"/>
    <property type="molecule type" value="Genomic_DNA"/>
</dbReference>
<sequence>MKRIKFNQNWLPLALSFLLPLVLMGGYFATRQMFPFGKSSILTVDLGQQYIDFFAYFRDILLHHPQQFLYSFSKTIGGDMLSVWAYYLMSPFNLLLLLTPGKWLTAGVLGITLLKYACSGLSMGWLLHKTNVQQGLWIPTFATAYALMGWMIANQLNVIWLDAPIFLPLICLGLEKLFQEKRPLYYTLSLGSMLIINYYMGYMICLFLLCYFIWASVRYWSTFKTWLHQLGLFIWGSLSAGLLAAVILLPTFYALTQSKATYTVTKFKWDWEYSPLKMLSKFVVGAFNFDQMPTGFPNLFVGSLVGLGFILYFLQRRIHWQVRLTAGVITLFLLASMLLQPLDLLWHAGQFPIWYPYRFSFVVCFWFVWLAAISFQKGWQLRPWQICVLAAILIGFIGYIYFHLANFNFLKPNQLILTIVFSFLTLILLILWQARPLRWFGLIFLFLVCVEASANAYLSLNQISYVSQHDYAVYTAKLKQAVNSIKRNETSTDFYRLEKTFMRTKNDAMEANYNSASHFSSTFEADLPTFMGHLGQPAGDGFVTYANGTLLSDAFLNMKYYLAAKDQVKHGHQTAAAVLPALTTKPDLAFYSEIGTTKVAKIYQNPFVLPLGFAASHAILKPDEATYGPLQYQSQLFNQLLGNQQKIGYFQPILFDRAVYHNLKREKSPANETYVKINKKKAATLTYYFTPQTSDPYYLTLGANLNSKAISLQLNGHAITQYDTFRDTVVVDLAAAAENQPLKLTITFKQNKVWLQNFQLYHFNLTAFNQGTQTLQNQAWHVKQTAANRLTGKVTVKKQQVLMTTIPYAKGWHVTVDGKATRPKKVLDALMAIPLKAGTHQVTLHYWPPYLTLGLWLSIGSLLTTIGLDWLFFRRHR</sequence>